<dbReference type="SUPFAM" id="SSF48350">
    <property type="entry name" value="GTPase activation domain, GAP"/>
    <property type="match status" value="1"/>
</dbReference>
<feature type="domain" description="MyTH4" evidence="4">
    <location>
        <begin position="284"/>
        <end position="440"/>
    </location>
</feature>
<dbReference type="GO" id="GO:0005737">
    <property type="term" value="C:cytoplasm"/>
    <property type="evidence" value="ECO:0007669"/>
    <property type="project" value="TreeGrafter"/>
</dbReference>
<dbReference type="SMART" id="SM00324">
    <property type="entry name" value="RhoGAP"/>
    <property type="match status" value="1"/>
</dbReference>
<dbReference type="InterPro" id="IPR000198">
    <property type="entry name" value="RhoGAP_dom"/>
</dbReference>
<name>A0A4U5PCE7_STECR</name>
<gene>
    <name evidence="5" type="ORF">L596_008087</name>
</gene>
<feature type="compositionally biased region" description="Polar residues" evidence="1">
    <location>
        <begin position="126"/>
        <end position="140"/>
    </location>
</feature>
<dbReference type="PROSITE" id="PS50020">
    <property type="entry name" value="WW_DOMAIN_2"/>
    <property type="match status" value="1"/>
</dbReference>
<keyword evidence="6" id="KW-1185">Reference proteome</keyword>
<dbReference type="OrthoDB" id="437889at2759"/>
<reference evidence="5 6" key="2">
    <citation type="journal article" date="2019" name="G3 (Bethesda)">
        <title>Hybrid Assembly of the Genome of the Entomopathogenic Nematode Steinernema carpocapsae Identifies the X-Chromosome.</title>
        <authorList>
            <person name="Serra L."/>
            <person name="Macchietto M."/>
            <person name="Macias-Munoz A."/>
            <person name="McGill C.J."/>
            <person name="Rodriguez I.M."/>
            <person name="Rodriguez B."/>
            <person name="Murad R."/>
            <person name="Mortazavi A."/>
        </authorList>
    </citation>
    <scope>NUCLEOTIDE SEQUENCE [LARGE SCALE GENOMIC DNA]</scope>
    <source>
        <strain evidence="5 6">ALL</strain>
    </source>
</reference>
<dbReference type="InterPro" id="IPR001202">
    <property type="entry name" value="WW_dom"/>
</dbReference>
<dbReference type="InterPro" id="IPR000857">
    <property type="entry name" value="MyTH4_dom"/>
</dbReference>
<dbReference type="PROSITE" id="PS51016">
    <property type="entry name" value="MYTH4"/>
    <property type="match status" value="1"/>
</dbReference>
<dbReference type="GO" id="GO:0007165">
    <property type="term" value="P:signal transduction"/>
    <property type="evidence" value="ECO:0007669"/>
    <property type="project" value="InterPro"/>
</dbReference>
<dbReference type="EMBL" id="AZBU02000002">
    <property type="protein sequence ID" value="TKR93674.1"/>
    <property type="molecule type" value="Genomic_DNA"/>
</dbReference>
<evidence type="ECO:0000313" key="6">
    <source>
        <dbReference type="Proteomes" id="UP000298663"/>
    </source>
</evidence>
<dbReference type="PANTHER" id="PTHR45876:SF8">
    <property type="entry name" value="FI04035P"/>
    <property type="match status" value="1"/>
</dbReference>
<feature type="domain" description="Rho-GAP" evidence="3">
    <location>
        <begin position="450"/>
        <end position="637"/>
    </location>
</feature>
<dbReference type="InterPro" id="IPR008936">
    <property type="entry name" value="Rho_GTPase_activation_prot"/>
</dbReference>
<dbReference type="Pfam" id="PF00784">
    <property type="entry name" value="MyTH4"/>
    <property type="match status" value="1"/>
</dbReference>
<protein>
    <recommendedName>
        <fullName evidence="7">Rho-GAP domain-containing protein</fullName>
    </recommendedName>
</protein>
<evidence type="ECO:0008006" key="7">
    <source>
        <dbReference type="Google" id="ProtNLM"/>
    </source>
</evidence>
<feature type="domain" description="WW" evidence="2">
    <location>
        <begin position="75"/>
        <end position="102"/>
    </location>
</feature>
<evidence type="ECO:0000313" key="5">
    <source>
        <dbReference type="EMBL" id="TKR93674.1"/>
    </source>
</evidence>
<dbReference type="InterPro" id="IPR038185">
    <property type="entry name" value="MyTH4_dom_sf"/>
</dbReference>
<sequence>MMKDELDDAASSSSTQIRVECEEESGEAYEPAMGWVEIEEPRTKERMFANLQTGECAWEVPPGVAVKRMKENQWWELFDSKSKRFYYYNATTLTTVWQKPNNCDIIPLAKLQLLKENTEIEFYSQSRASKVSSETQTSPSRLRRRLEDLQLSDSRPSVSVDALDDDAVYAQEIGPESGVITKKQHLYSHSNPSTLPSSNIYSNFDLSSELSSSPVPSMGTVKSSLPVCFPSPSSSHTMPSARGRSTSSSSEQRQFPTMSRPEHDTHNTSFQSGTGNGDVPVDSWTKDSIKHPLSKGLDKNVKKDALSLFKLVQSYMGDRKSKTSADKIAVSIVEQVQQKPDLIDELFLQLVKQLTDNERSDSLRRGWELLAITLSFVTPKSEESRSSLTSFVEMHSDSLLDSPEVAVSKFAQQCLKRLLRAPTIGVRPKPSTELVQESRIHIFSPPQFSATLDELMDLQADRCPERQIPWIESTLIDLIIASGGPQTEGLFRVPADPEQLQTARLRLDRWLLPVVRDAHVPAALLKLWLRQLPTPLIPDSIYDRCLAICDQPEECLKTVELLPTTHRLVLGKLVWLLRVLGKAENVLHTKMDASNLAMVMAPNILRCRSEDPRVIFENTRREMLFLRTLLNNLSCEHLESLV</sequence>
<dbReference type="FunFam" id="1.10.555.10:FF:000045">
    <property type="entry name" value="RhoGAP domain containing protein"/>
    <property type="match status" value="1"/>
</dbReference>
<dbReference type="AlphaFoldDB" id="A0A4U5PCE7"/>
<dbReference type="SMART" id="SM00456">
    <property type="entry name" value="WW"/>
    <property type="match status" value="2"/>
</dbReference>
<dbReference type="Proteomes" id="UP000298663">
    <property type="component" value="Unassembled WGS sequence"/>
</dbReference>
<dbReference type="SMART" id="SM00139">
    <property type="entry name" value="MyTH4"/>
    <property type="match status" value="1"/>
</dbReference>
<dbReference type="GO" id="GO:0005856">
    <property type="term" value="C:cytoskeleton"/>
    <property type="evidence" value="ECO:0007669"/>
    <property type="project" value="InterPro"/>
</dbReference>
<dbReference type="FunFam" id="2.20.70.10:FF:000022">
    <property type="entry name" value="Rho GTPase activating protein 39"/>
    <property type="match status" value="1"/>
</dbReference>
<dbReference type="PROSITE" id="PS50238">
    <property type="entry name" value="RHOGAP"/>
    <property type="match status" value="1"/>
</dbReference>
<dbReference type="SUPFAM" id="SSF51045">
    <property type="entry name" value="WW domain"/>
    <property type="match status" value="1"/>
</dbReference>
<feature type="region of interest" description="Disordered" evidence="1">
    <location>
        <begin position="1"/>
        <end position="26"/>
    </location>
</feature>
<organism evidence="5 6">
    <name type="scientific">Steinernema carpocapsae</name>
    <name type="common">Entomopathogenic nematode</name>
    <dbReference type="NCBI Taxonomy" id="34508"/>
    <lineage>
        <taxon>Eukaryota</taxon>
        <taxon>Metazoa</taxon>
        <taxon>Ecdysozoa</taxon>
        <taxon>Nematoda</taxon>
        <taxon>Chromadorea</taxon>
        <taxon>Rhabditida</taxon>
        <taxon>Tylenchina</taxon>
        <taxon>Panagrolaimomorpha</taxon>
        <taxon>Strongyloidoidea</taxon>
        <taxon>Steinernematidae</taxon>
        <taxon>Steinernema</taxon>
    </lineage>
</organism>
<dbReference type="STRING" id="34508.A0A4U5PCE7"/>
<dbReference type="InterPro" id="IPR036020">
    <property type="entry name" value="WW_dom_sf"/>
</dbReference>
<dbReference type="CDD" id="cd00201">
    <property type="entry name" value="WW"/>
    <property type="match status" value="1"/>
</dbReference>
<accession>A0A4U5PCE7</accession>
<comment type="caution">
    <text evidence="5">The sequence shown here is derived from an EMBL/GenBank/DDBJ whole genome shotgun (WGS) entry which is preliminary data.</text>
</comment>
<proteinExistence type="predicted"/>
<feature type="region of interest" description="Disordered" evidence="1">
    <location>
        <begin position="229"/>
        <end position="283"/>
    </location>
</feature>
<evidence type="ECO:0000259" key="4">
    <source>
        <dbReference type="PROSITE" id="PS51016"/>
    </source>
</evidence>
<evidence type="ECO:0000259" key="3">
    <source>
        <dbReference type="PROSITE" id="PS50238"/>
    </source>
</evidence>
<evidence type="ECO:0000256" key="1">
    <source>
        <dbReference type="SAM" id="MobiDB-lite"/>
    </source>
</evidence>
<dbReference type="Gene3D" id="2.20.70.10">
    <property type="match status" value="1"/>
</dbReference>
<dbReference type="Pfam" id="PF00620">
    <property type="entry name" value="RhoGAP"/>
    <property type="match status" value="1"/>
</dbReference>
<reference evidence="5 6" key="1">
    <citation type="journal article" date="2015" name="Genome Biol.">
        <title>Comparative genomics of Steinernema reveals deeply conserved gene regulatory networks.</title>
        <authorList>
            <person name="Dillman A.R."/>
            <person name="Macchietto M."/>
            <person name="Porter C.F."/>
            <person name="Rogers A."/>
            <person name="Williams B."/>
            <person name="Antoshechkin I."/>
            <person name="Lee M.M."/>
            <person name="Goodwin Z."/>
            <person name="Lu X."/>
            <person name="Lewis E.E."/>
            <person name="Goodrich-Blair H."/>
            <person name="Stock S.P."/>
            <person name="Adams B.J."/>
            <person name="Sternberg P.W."/>
            <person name="Mortazavi A."/>
        </authorList>
    </citation>
    <scope>NUCLEOTIDE SEQUENCE [LARGE SCALE GENOMIC DNA]</scope>
    <source>
        <strain evidence="5 6">ALL</strain>
    </source>
</reference>
<dbReference type="GO" id="GO:0005096">
    <property type="term" value="F:GTPase activator activity"/>
    <property type="evidence" value="ECO:0007669"/>
    <property type="project" value="TreeGrafter"/>
</dbReference>
<dbReference type="Gene3D" id="1.10.555.10">
    <property type="entry name" value="Rho GTPase activation protein"/>
    <property type="match status" value="1"/>
</dbReference>
<dbReference type="PANTHER" id="PTHR45876">
    <property type="entry name" value="FI04035P"/>
    <property type="match status" value="1"/>
</dbReference>
<evidence type="ECO:0000259" key="2">
    <source>
        <dbReference type="PROSITE" id="PS50020"/>
    </source>
</evidence>
<feature type="region of interest" description="Disordered" evidence="1">
    <location>
        <begin position="126"/>
        <end position="157"/>
    </location>
</feature>
<dbReference type="Gene3D" id="1.25.40.530">
    <property type="entry name" value="MyTH4 domain"/>
    <property type="match status" value="1"/>
</dbReference>